<keyword evidence="1" id="KW-0433">Leucine-rich repeat</keyword>
<protein>
    <submittedName>
        <fullName evidence="4">Phosphatase 1 regulatory subunit 42-like</fullName>
    </submittedName>
</protein>
<dbReference type="SMART" id="SM00365">
    <property type="entry name" value="LRR_SD22"/>
    <property type="match status" value="4"/>
</dbReference>
<sequence length="311" mass="35069">NNLSLCRNLSVLYLYDNCIGRIENLGFAVNLTHLYLQKNKITKIEGLDNLKRLSKLYLGQNSIIVLEGLERLENLSELHIENQNLPFGEKLLFDPRTLKAVAPCLNVLNISGNNIESLEDLHCLSSMIQLNAQNNNISDTKGLVKALSIWPAIIKLDLTGNPVCEKKKYRDRVFVMSKTLVMLDGKEISATAKKFLLNWKANREARKRQLLEKERRKEDLDKVSKSEPDMSTIYFQAVPPVLPQLATGFSGSYPRRISSGTTFTSNISGSRIPQNTRLPSIFSSQQQLPTRGQSWTSEGARPPLPLQTVQF</sequence>
<proteinExistence type="predicted"/>
<accession>A0A7D9HAC6</accession>
<dbReference type="Gene3D" id="3.80.10.10">
    <property type="entry name" value="Ribonuclease Inhibitor"/>
    <property type="match status" value="2"/>
</dbReference>
<dbReference type="CDD" id="cd21340">
    <property type="entry name" value="PPP1R42"/>
    <property type="match status" value="1"/>
</dbReference>
<dbReference type="PANTHER" id="PTHR46652:SF3">
    <property type="entry name" value="LEUCINE-RICH REPEAT-CONTAINING PROTEIN 9"/>
    <property type="match status" value="1"/>
</dbReference>
<gene>
    <name evidence="4" type="ORF">PACLA_8A076018</name>
</gene>
<dbReference type="InterPro" id="IPR050836">
    <property type="entry name" value="SDS22/Internalin_LRR"/>
</dbReference>
<name>A0A7D9HAC6_PARCT</name>
<feature type="compositionally biased region" description="Polar residues" evidence="3">
    <location>
        <begin position="262"/>
        <end position="297"/>
    </location>
</feature>
<keyword evidence="5" id="KW-1185">Reference proteome</keyword>
<dbReference type="Proteomes" id="UP001152795">
    <property type="component" value="Unassembled WGS sequence"/>
</dbReference>
<keyword evidence="2" id="KW-0677">Repeat</keyword>
<evidence type="ECO:0000256" key="3">
    <source>
        <dbReference type="SAM" id="MobiDB-lite"/>
    </source>
</evidence>
<feature type="non-terminal residue" evidence="4">
    <location>
        <position position="1"/>
    </location>
</feature>
<feature type="region of interest" description="Disordered" evidence="3">
    <location>
        <begin position="262"/>
        <end position="311"/>
    </location>
</feature>
<dbReference type="AlphaFoldDB" id="A0A7D9HAC6"/>
<dbReference type="InterPro" id="IPR032675">
    <property type="entry name" value="LRR_dom_sf"/>
</dbReference>
<evidence type="ECO:0000313" key="4">
    <source>
        <dbReference type="EMBL" id="CAB3979649.1"/>
    </source>
</evidence>
<dbReference type="Pfam" id="PF12799">
    <property type="entry name" value="LRR_4"/>
    <property type="match status" value="1"/>
</dbReference>
<evidence type="ECO:0000256" key="2">
    <source>
        <dbReference type="ARBA" id="ARBA00022737"/>
    </source>
</evidence>
<reference evidence="4" key="1">
    <citation type="submission" date="2020-04" db="EMBL/GenBank/DDBJ databases">
        <authorList>
            <person name="Alioto T."/>
            <person name="Alioto T."/>
            <person name="Gomez Garrido J."/>
        </authorList>
    </citation>
    <scope>NUCLEOTIDE SEQUENCE</scope>
    <source>
        <strain evidence="4">A484AB</strain>
    </source>
</reference>
<organism evidence="4 5">
    <name type="scientific">Paramuricea clavata</name>
    <name type="common">Red gorgonian</name>
    <name type="synonym">Violescent sea-whip</name>
    <dbReference type="NCBI Taxonomy" id="317549"/>
    <lineage>
        <taxon>Eukaryota</taxon>
        <taxon>Metazoa</taxon>
        <taxon>Cnidaria</taxon>
        <taxon>Anthozoa</taxon>
        <taxon>Octocorallia</taxon>
        <taxon>Malacalcyonacea</taxon>
        <taxon>Plexauridae</taxon>
        <taxon>Paramuricea</taxon>
    </lineage>
</organism>
<dbReference type="PROSITE" id="PS51450">
    <property type="entry name" value="LRR"/>
    <property type="match status" value="4"/>
</dbReference>
<dbReference type="SUPFAM" id="SSF52058">
    <property type="entry name" value="L domain-like"/>
    <property type="match status" value="1"/>
</dbReference>
<dbReference type="InterPro" id="IPR025875">
    <property type="entry name" value="Leu-rich_rpt_4"/>
</dbReference>
<comment type="caution">
    <text evidence="4">The sequence shown here is derived from an EMBL/GenBank/DDBJ whole genome shotgun (WGS) entry which is preliminary data.</text>
</comment>
<dbReference type="PANTHER" id="PTHR46652">
    <property type="entry name" value="LEUCINE-RICH REPEAT AND IQ DOMAIN-CONTAINING PROTEIN 1-RELATED"/>
    <property type="match status" value="1"/>
</dbReference>
<dbReference type="OrthoDB" id="10262005at2759"/>
<dbReference type="EMBL" id="CACRXK020000217">
    <property type="protein sequence ID" value="CAB3979649.1"/>
    <property type="molecule type" value="Genomic_DNA"/>
</dbReference>
<evidence type="ECO:0000256" key="1">
    <source>
        <dbReference type="ARBA" id="ARBA00022614"/>
    </source>
</evidence>
<evidence type="ECO:0000313" key="5">
    <source>
        <dbReference type="Proteomes" id="UP001152795"/>
    </source>
</evidence>
<dbReference type="InterPro" id="IPR001611">
    <property type="entry name" value="Leu-rich_rpt"/>
</dbReference>